<dbReference type="EMBL" id="HBUF01077892">
    <property type="protein sequence ID" value="CAG6631777.1"/>
    <property type="molecule type" value="Transcribed_RNA"/>
</dbReference>
<dbReference type="EMBL" id="HBUF01077889">
    <property type="protein sequence ID" value="CAG6631771.1"/>
    <property type="molecule type" value="Transcribed_RNA"/>
</dbReference>
<sequence length="111" mass="12811">MGHLINRSWCSPLLSLPIIHNTIGVHKIHHKYPGSNRTHIEEPILIANHMAAQRGSNKEPQKRNRHQLTERFARVFTNVTNVGFTNNLRVFEHAKYNPNENDDSDVLEKAK</sequence>
<reference evidence="1" key="1">
    <citation type="submission" date="2021-05" db="EMBL/GenBank/DDBJ databases">
        <authorList>
            <person name="Alioto T."/>
            <person name="Alioto T."/>
            <person name="Gomez Garrido J."/>
        </authorList>
    </citation>
    <scope>NUCLEOTIDE SEQUENCE</scope>
</reference>
<accession>A0A8D8VRD5</accession>
<dbReference type="EMBL" id="HBUF01077891">
    <property type="protein sequence ID" value="CAG6631775.1"/>
    <property type="molecule type" value="Transcribed_RNA"/>
</dbReference>
<dbReference type="EMBL" id="HBUF01077890">
    <property type="protein sequence ID" value="CAG6631773.1"/>
    <property type="molecule type" value="Transcribed_RNA"/>
</dbReference>
<evidence type="ECO:0000313" key="1">
    <source>
        <dbReference type="EMBL" id="CAG6631773.1"/>
    </source>
</evidence>
<organism evidence="1">
    <name type="scientific">Cacopsylla melanoneura</name>
    <dbReference type="NCBI Taxonomy" id="428564"/>
    <lineage>
        <taxon>Eukaryota</taxon>
        <taxon>Metazoa</taxon>
        <taxon>Ecdysozoa</taxon>
        <taxon>Arthropoda</taxon>
        <taxon>Hexapoda</taxon>
        <taxon>Insecta</taxon>
        <taxon>Pterygota</taxon>
        <taxon>Neoptera</taxon>
        <taxon>Paraneoptera</taxon>
        <taxon>Hemiptera</taxon>
        <taxon>Sternorrhyncha</taxon>
        <taxon>Psylloidea</taxon>
        <taxon>Psyllidae</taxon>
        <taxon>Psyllinae</taxon>
        <taxon>Cacopsylla</taxon>
    </lineage>
</organism>
<dbReference type="AlphaFoldDB" id="A0A8D8VRD5"/>
<proteinExistence type="predicted"/>
<protein>
    <submittedName>
        <fullName evidence="1">Uncharacterized protein</fullName>
    </submittedName>
</protein>
<name>A0A8D8VRD5_9HEMI</name>
<dbReference type="EMBL" id="HBUF01077888">
    <property type="protein sequence ID" value="CAG6631769.1"/>
    <property type="molecule type" value="Transcribed_RNA"/>
</dbReference>